<accession>A0A7C3J550</accession>
<gene>
    <name evidence="3" type="ORF">ENS19_08445</name>
</gene>
<dbReference type="PANTHER" id="PTHR46268">
    <property type="entry name" value="STRESS RESPONSE PROTEIN NHAX"/>
    <property type="match status" value="1"/>
</dbReference>
<dbReference type="Gene3D" id="3.40.50.620">
    <property type="entry name" value="HUPs"/>
    <property type="match status" value="1"/>
</dbReference>
<dbReference type="PRINTS" id="PR01438">
    <property type="entry name" value="UNVRSLSTRESS"/>
</dbReference>
<comment type="caution">
    <text evidence="3">The sequence shown here is derived from an EMBL/GenBank/DDBJ whole genome shotgun (WGS) entry which is preliminary data.</text>
</comment>
<reference evidence="3" key="1">
    <citation type="journal article" date="2020" name="mSystems">
        <title>Genome- and Community-Level Interaction Insights into Carbon Utilization and Element Cycling Functions of Hydrothermarchaeota in Hydrothermal Sediment.</title>
        <authorList>
            <person name="Zhou Z."/>
            <person name="Liu Y."/>
            <person name="Xu W."/>
            <person name="Pan J."/>
            <person name="Luo Z.H."/>
            <person name="Li M."/>
        </authorList>
    </citation>
    <scope>NUCLEOTIDE SEQUENCE [LARGE SCALE GENOMIC DNA]</scope>
    <source>
        <strain evidence="3">SpSt-468</strain>
    </source>
</reference>
<dbReference type="Pfam" id="PF00582">
    <property type="entry name" value="Usp"/>
    <property type="match status" value="1"/>
</dbReference>
<dbReference type="AlphaFoldDB" id="A0A7C3J550"/>
<dbReference type="InterPro" id="IPR006016">
    <property type="entry name" value="UspA"/>
</dbReference>
<evidence type="ECO:0000256" key="1">
    <source>
        <dbReference type="ARBA" id="ARBA00008791"/>
    </source>
</evidence>
<dbReference type="InterPro" id="IPR006015">
    <property type="entry name" value="Universal_stress_UspA"/>
</dbReference>
<dbReference type="PANTHER" id="PTHR46268:SF6">
    <property type="entry name" value="UNIVERSAL STRESS PROTEIN UP12"/>
    <property type="match status" value="1"/>
</dbReference>
<proteinExistence type="inferred from homology"/>
<organism evidence="3">
    <name type="scientific">Candidatus Methanomethylicus mesodigestus</name>
    <dbReference type="NCBI Taxonomy" id="1867258"/>
    <lineage>
        <taxon>Archaea</taxon>
        <taxon>Thermoproteota</taxon>
        <taxon>Methanosuratincolia</taxon>
        <taxon>Candidatus Methanomethylicales</taxon>
        <taxon>Candidatus Methanomethylicaceae</taxon>
        <taxon>Candidatus Methanomethylicus</taxon>
    </lineage>
</organism>
<dbReference type="CDD" id="cd00293">
    <property type="entry name" value="USP-like"/>
    <property type="match status" value="1"/>
</dbReference>
<evidence type="ECO:0000259" key="2">
    <source>
        <dbReference type="Pfam" id="PF00582"/>
    </source>
</evidence>
<sequence>MYPTIMVGVDGSKYSEGAFKVAAEMARSFGSKLTILAVFLEAPYFGFTFEYVPPIPQEYEERYRTMLEQYAEKARSMGVRDVDTKLINGLYSIGSAIVREAEATKTSLIVVGTRGLTGIKRTLLGSVADYVVKNAHCDVHIVRSI</sequence>
<dbReference type="InterPro" id="IPR014729">
    <property type="entry name" value="Rossmann-like_a/b/a_fold"/>
</dbReference>
<comment type="similarity">
    <text evidence="1">Belongs to the universal stress protein A family.</text>
</comment>
<dbReference type="EMBL" id="DSTX01000013">
    <property type="protein sequence ID" value="HFK21286.1"/>
    <property type="molecule type" value="Genomic_DNA"/>
</dbReference>
<dbReference type="SUPFAM" id="SSF52402">
    <property type="entry name" value="Adenine nucleotide alpha hydrolases-like"/>
    <property type="match status" value="1"/>
</dbReference>
<protein>
    <submittedName>
        <fullName evidence="3">Universal stress protein</fullName>
    </submittedName>
</protein>
<name>A0A7C3J550_9CREN</name>
<evidence type="ECO:0000313" key="3">
    <source>
        <dbReference type="EMBL" id="HFK21286.1"/>
    </source>
</evidence>
<feature type="domain" description="UspA" evidence="2">
    <location>
        <begin position="1"/>
        <end position="143"/>
    </location>
</feature>